<dbReference type="InterPro" id="IPR036322">
    <property type="entry name" value="WD40_repeat_dom_sf"/>
</dbReference>
<dbReference type="Pfam" id="PF23414">
    <property type="entry name" value="Beta-prop_EML_2"/>
    <property type="match status" value="1"/>
</dbReference>
<evidence type="ECO:0000256" key="3">
    <source>
        <dbReference type="PROSITE-ProRule" id="PRU00221"/>
    </source>
</evidence>
<name>A0A8J5XK74_DIALT</name>
<dbReference type="OrthoDB" id="47802at2759"/>
<evidence type="ECO:0000256" key="1">
    <source>
        <dbReference type="ARBA" id="ARBA00022574"/>
    </source>
</evidence>
<dbReference type="PANTHER" id="PTHR13720:SF33">
    <property type="entry name" value="HELP DOMAIN-CONTAINING PROTEIN"/>
    <property type="match status" value="1"/>
</dbReference>
<feature type="domain" description="EML-like second beta-propeller" evidence="5">
    <location>
        <begin position="972"/>
        <end position="1263"/>
    </location>
</feature>
<keyword evidence="2" id="KW-0677">Repeat</keyword>
<accession>A0A8J5XK74</accession>
<reference evidence="6" key="1">
    <citation type="submission" date="2021-05" db="EMBL/GenBank/DDBJ databases">
        <title>The genome of the haptophyte Pavlova lutheri (Diacronema luteri, Pavlovales) - a model for lipid biosynthesis in eukaryotic algae.</title>
        <authorList>
            <person name="Hulatt C.J."/>
            <person name="Posewitz M.C."/>
        </authorList>
    </citation>
    <scope>NUCLEOTIDE SEQUENCE</scope>
    <source>
        <strain evidence="6">NIVA-4/92</strain>
    </source>
</reference>
<evidence type="ECO:0000313" key="7">
    <source>
        <dbReference type="Proteomes" id="UP000751190"/>
    </source>
</evidence>
<dbReference type="Proteomes" id="UP000751190">
    <property type="component" value="Unassembled WGS sequence"/>
</dbReference>
<dbReference type="SUPFAM" id="SSF50978">
    <property type="entry name" value="WD40 repeat-like"/>
    <property type="match status" value="2"/>
</dbReference>
<gene>
    <name evidence="6" type="ORF">KFE25_005898</name>
</gene>
<dbReference type="EMBL" id="JAGTXO010000002">
    <property type="protein sequence ID" value="KAG8469443.1"/>
    <property type="molecule type" value="Genomic_DNA"/>
</dbReference>
<proteinExistence type="predicted"/>
<feature type="region of interest" description="Disordered" evidence="4">
    <location>
        <begin position="710"/>
        <end position="745"/>
    </location>
</feature>
<protein>
    <recommendedName>
        <fullName evidence="5">EML-like second beta-propeller domain-containing protein</fullName>
    </recommendedName>
</protein>
<dbReference type="Gene3D" id="2.130.10.10">
    <property type="entry name" value="YVTN repeat-like/Quinoprotein amine dehydrogenase"/>
    <property type="match status" value="2"/>
</dbReference>
<dbReference type="InterPro" id="IPR001680">
    <property type="entry name" value="WD40_rpt"/>
</dbReference>
<evidence type="ECO:0000259" key="5">
    <source>
        <dbReference type="Pfam" id="PF23414"/>
    </source>
</evidence>
<sequence>MAALSLTTLLREALERKTPSSGHTWRTFTSAARGVTGVSDGDVGERQLRALVDKLVPGVDEASVRTLFLAHAGANGRVKLSAFGRAIMQQGEQPSSSIIDAHDARQKAAAEAQGAWTAERPYDARFAAHPWDARARVAAARQAEPWTTVAGKEESGAFASPHTSPIAPPPLHVAPPSQWPHAPDARTPAGSSVASLCGSAPRGGTFASQPRAATAEALSDHIVSAMGTLRAHLAELAERDVRAGADPLSAEDRHSLHRGQRDAARQQLVLVRALEGAAGASVDARHARATAAALALEPPALRRALCAIAAACGAPDGGAGASYCHPLVLRELWAVCAERTPPSELHAGADARIFSLVSFVYPPLALEPDTAIDGARSLFAASAALHRRPPADPSARVAFGGGRLANGPFDRESGRAGARYIPPPPAAALPSSVSYRHCVTTLRTPRDLTGEMVTRSARRPESELRLERVYGYNGASKWTRSANVFLVDAPADGAPLPAVPRGAAGERAADARIAYSAAGTVVLTDEATRAQAFFLGHDDDVSCLARHPSGRTMASGQGGRSGPFLKVWDTRSMAELATVGYTTRKKPVHDGAVDDTLEAVPFYQFSICAASFEPGAGDLLAAVGVDERYHELAVWEWRTGRLAGHTQTISADQPGVSAVHALEWVPIHAHAERAAAHVLVVLGAQPMPRFIFAEPGVAGGGQWLFARAQGAQPDAPKRPAARTPSGAAAARAATPRAGAPRAGAAAGVPERSQLCAAFGPARSAFEGLTLTGSGGGGLYAWDLTQLPPTRARAPAGAEPKPNAPRCVGFVLDAHGVGSAVTALAGTAAGFVSGGTDGQVHVWVLARARGADGVVHLIRARTFALGRTGSSAVMPPPAPAALDANAEAQRVARLALPGGARTPPAPRASAPPAHAGIRSLDARAALVPASDARGTGVVAVDKVVVGTIGGEVWSVTGERAERLVAAHARRVDALAPHPIRPIFATAAWDARVCVWSVERPAEPPRVWRLPGAATAVCFGLPDGGWLCAGLKNGGVLTATLADLAPLSEARAGDGTGAAVAVACAPSGGMLAVGASRVVDVFRVDASGRVQGLLARCRGSSSAIRTIDWFRSPPAPSATGASAAADARDAWAVVQASTAARELLFWHAPTGAQVRDPFERADARLDSWHTWTSPIGFAVMGIWADGANASGVNRVYRSSDGRLLVTSDDQSHLKLFNHPCIVEDAPFAGPYFAHASHVPAAVFLAGDAHVASVGGSDRTVMLWRVVPAAHAALAHGDGAAARAGGSSVLAPRPNDPPPPNKWMPAAYGKPRLTAHLYAHGGRQPHDAGGARPQLRAAWG</sequence>
<evidence type="ECO:0000256" key="4">
    <source>
        <dbReference type="SAM" id="MobiDB-lite"/>
    </source>
</evidence>
<keyword evidence="7" id="KW-1185">Reference proteome</keyword>
<dbReference type="InterPro" id="IPR055442">
    <property type="entry name" value="Beta-prop_EML-like_2nd"/>
</dbReference>
<feature type="repeat" description="WD" evidence="3">
    <location>
        <begin position="963"/>
        <end position="997"/>
    </location>
</feature>
<dbReference type="InterPro" id="IPR050630">
    <property type="entry name" value="WD_repeat_EMAP"/>
</dbReference>
<dbReference type="PANTHER" id="PTHR13720">
    <property type="entry name" value="WD-40 REPEAT PROTEIN"/>
    <property type="match status" value="1"/>
</dbReference>
<feature type="compositionally biased region" description="Low complexity" evidence="4">
    <location>
        <begin position="721"/>
        <end position="745"/>
    </location>
</feature>
<feature type="region of interest" description="Disordered" evidence="4">
    <location>
        <begin position="152"/>
        <end position="208"/>
    </location>
</feature>
<keyword evidence="1 3" id="KW-0853">WD repeat</keyword>
<dbReference type="GO" id="GO:0008017">
    <property type="term" value="F:microtubule binding"/>
    <property type="evidence" value="ECO:0007669"/>
    <property type="project" value="TreeGrafter"/>
</dbReference>
<comment type="caution">
    <text evidence="6">The sequence shown here is derived from an EMBL/GenBank/DDBJ whole genome shotgun (WGS) entry which is preliminary data.</text>
</comment>
<feature type="compositionally biased region" description="Low complexity" evidence="4">
    <location>
        <begin position="1280"/>
        <end position="1290"/>
    </location>
</feature>
<dbReference type="SMART" id="SM00320">
    <property type="entry name" value="WD40"/>
    <property type="match status" value="5"/>
</dbReference>
<feature type="region of interest" description="Disordered" evidence="4">
    <location>
        <begin position="1280"/>
        <end position="1302"/>
    </location>
</feature>
<dbReference type="Pfam" id="PF00400">
    <property type="entry name" value="WD40"/>
    <property type="match status" value="1"/>
</dbReference>
<dbReference type="InterPro" id="IPR015943">
    <property type="entry name" value="WD40/YVTN_repeat-like_dom_sf"/>
</dbReference>
<evidence type="ECO:0000256" key="2">
    <source>
        <dbReference type="ARBA" id="ARBA00022737"/>
    </source>
</evidence>
<evidence type="ECO:0000313" key="6">
    <source>
        <dbReference type="EMBL" id="KAG8469443.1"/>
    </source>
</evidence>
<organism evidence="6 7">
    <name type="scientific">Diacronema lutheri</name>
    <name type="common">Unicellular marine alga</name>
    <name type="synonym">Monochrysis lutheri</name>
    <dbReference type="NCBI Taxonomy" id="2081491"/>
    <lineage>
        <taxon>Eukaryota</taxon>
        <taxon>Haptista</taxon>
        <taxon>Haptophyta</taxon>
        <taxon>Pavlovophyceae</taxon>
        <taxon>Pavlovales</taxon>
        <taxon>Pavlovaceae</taxon>
        <taxon>Diacronema</taxon>
    </lineage>
</organism>
<dbReference type="PROSITE" id="PS50082">
    <property type="entry name" value="WD_REPEATS_2"/>
    <property type="match status" value="1"/>
</dbReference>